<evidence type="ECO:0000256" key="7">
    <source>
        <dbReference type="ARBA" id="ARBA00023242"/>
    </source>
</evidence>
<dbReference type="Proteomes" id="UP000006514">
    <property type="component" value="Unassembled WGS sequence"/>
</dbReference>
<accession>J0D0B1</accession>
<keyword evidence="5" id="KW-0677">Repeat</keyword>
<dbReference type="KEGG" id="adl:AURDEDRAFT_92212"/>
<dbReference type="Pfam" id="PF22602">
    <property type="entry name" value="NXF_NTF2"/>
    <property type="match status" value="1"/>
</dbReference>
<dbReference type="EMBL" id="JH687836">
    <property type="protein sequence ID" value="EJD37702.1"/>
    <property type="molecule type" value="Genomic_DNA"/>
</dbReference>
<keyword evidence="7" id="KW-0539">Nucleus</keyword>
<dbReference type="PROSITE" id="PS50177">
    <property type="entry name" value="NTF2_DOMAIN"/>
    <property type="match status" value="1"/>
</dbReference>
<dbReference type="OrthoDB" id="25872at2759"/>
<dbReference type="PANTHER" id="PTHR10662:SF22">
    <property type="entry name" value="NUCLEAR RNA EXPORT FACTOR 1"/>
    <property type="match status" value="1"/>
</dbReference>
<keyword evidence="12" id="KW-1185">Reference proteome</keyword>
<dbReference type="GO" id="GO:0005634">
    <property type="term" value="C:nucleus"/>
    <property type="evidence" value="ECO:0007669"/>
    <property type="project" value="UniProtKB-SubCell"/>
</dbReference>
<dbReference type="PROSITE" id="PS51281">
    <property type="entry name" value="TAP_C"/>
    <property type="match status" value="1"/>
</dbReference>
<dbReference type="SMART" id="SM00804">
    <property type="entry name" value="TAP_C"/>
    <property type="match status" value="1"/>
</dbReference>
<dbReference type="Gene3D" id="1.10.8.10">
    <property type="entry name" value="DNA helicase RuvA subunit, C-terminal domain"/>
    <property type="match status" value="1"/>
</dbReference>
<keyword evidence="4" id="KW-0433">Leucine-rich repeat</keyword>
<evidence type="ECO:0000256" key="5">
    <source>
        <dbReference type="ARBA" id="ARBA00022737"/>
    </source>
</evidence>
<dbReference type="InterPro" id="IPR002075">
    <property type="entry name" value="NTF2_dom"/>
</dbReference>
<dbReference type="CDD" id="cd14342">
    <property type="entry name" value="UBA_TAP-C"/>
    <property type="match status" value="1"/>
</dbReference>
<dbReference type="Pfam" id="PF03943">
    <property type="entry name" value="TAP_C"/>
    <property type="match status" value="1"/>
</dbReference>
<dbReference type="InterPro" id="IPR032675">
    <property type="entry name" value="LRR_dom_sf"/>
</dbReference>
<evidence type="ECO:0000313" key="11">
    <source>
        <dbReference type="EMBL" id="EJD37702.1"/>
    </source>
</evidence>
<feature type="domain" description="TAP-C" evidence="10">
    <location>
        <begin position="518"/>
        <end position="570"/>
    </location>
</feature>
<evidence type="ECO:0000256" key="4">
    <source>
        <dbReference type="ARBA" id="ARBA00022614"/>
    </source>
</evidence>
<feature type="compositionally biased region" description="Polar residues" evidence="8">
    <location>
        <begin position="69"/>
        <end position="80"/>
    </location>
</feature>
<sequence length="570" mass="61919">MIPAPSSQARPPKHAFSKAVRGIMDQSGDTQMKDSTGSQPRARRPAPYGRRPQTKDADAMQVEKPGRAGQSTPKLSSRLSMTGRRPGSDPRAVAATKSRLPAHEMWREFIKSRYNAQARFLDLSKWSNDPILKKYHLSPPGSPGSTGKEGQVIFKLAKALNPTPLTISFANNGLTSLTPLISLDHFLPDTRNISLEGNELKTFRDVEPFASNRKRLNKLRELILIGNPLREGFLKSGRAEHYQSEIIRRFPTLEILDGSTIAKISFDAPSTSAAEAAAVPIPQATTFPVAMNPGLIAPDVQTLVGEFLTRFFGYFDNSRSSLAAIYDPNATFSYSVNTAIPARAKVQGLHNSKDYPNQRKLEWSQWLTGSRNLSRARIDQAMEALHMGTAQIGEALAKIPATRHDLTKGGTFVADATTIDGAPCPGGVLLKISVHGQFTEVSCEGVRSFDRTFILAPATPGTPAHAAGWPVVILSDQLVIRALSSCEAWAPGPLTVQSVEGEQPPPPVLDAILAGLPEQQRVLVMELMARTRLVTQAAGQCLEGNGWDLGKALANFEAVKNDLPREAFVQ</sequence>
<dbReference type="InParanoid" id="J0D0B1"/>
<dbReference type="SUPFAM" id="SSF52058">
    <property type="entry name" value="L domain-like"/>
    <property type="match status" value="1"/>
</dbReference>
<evidence type="ECO:0000256" key="1">
    <source>
        <dbReference type="ARBA" id="ARBA00004123"/>
    </source>
</evidence>
<comment type="subcellular location">
    <subcellularLocation>
        <location evidence="1">Nucleus</location>
    </subcellularLocation>
</comment>
<dbReference type="AlphaFoldDB" id="J0D0B1"/>
<evidence type="ECO:0000256" key="3">
    <source>
        <dbReference type="ARBA" id="ARBA00022448"/>
    </source>
</evidence>
<keyword evidence="3" id="KW-0813">Transport</keyword>
<dbReference type="OMA" id="KLEWAPW"/>
<evidence type="ECO:0000256" key="8">
    <source>
        <dbReference type="SAM" id="MobiDB-lite"/>
    </source>
</evidence>
<dbReference type="Gene3D" id="3.80.10.10">
    <property type="entry name" value="Ribonuclease Inhibitor"/>
    <property type="match status" value="1"/>
</dbReference>
<dbReference type="eggNOG" id="KOG3763">
    <property type="taxonomic scope" value="Eukaryota"/>
</dbReference>
<evidence type="ECO:0000259" key="10">
    <source>
        <dbReference type="PROSITE" id="PS51281"/>
    </source>
</evidence>
<evidence type="ECO:0000313" key="12">
    <source>
        <dbReference type="Proteomes" id="UP000006514"/>
    </source>
</evidence>
<dbReference type="SUPFAM" id="SSF54427">
    <property type="entry name" value="NTF2-like"/>
    <property type="match status" value="1"/>
</dbReference>
<keyword evidence="6" id="KW-0509">mRNA transport</keyword>
<dbReference type="PANTHER" id="PTHR10662">
    <property type="entry name" value="NUCLEAR RNA EXPORT FACTOR"/>
    <property type="match status" value="1"/>
</dbReference>
<dbReference type="FunCoup" id="J0D0B1">
    <property type="interactions" value="33"/>
</dbReference>
<dbReference type="InterPro" id="IPR009060">
    <property type="entry name" value="UBA-like_sf"/>
</dbReference>
<dbReference type="GO" id="GO:0016973">
    <property type="term" value="P:poly(A)+ mRNA export from nucleus"/>
    <property type="evidence" value="ECO:0007669"/>
    <property type="project" value="TreeGrafter"/>
</dbReference>
<dbReference type="SUPFAM" id="SSF46934">
    <property type="entry name" value="UBA-like"/>
    <property type="match status" value="1"/>
</dbReference>
<gene>
    <name evidence="11" type="ORF">AURDEDRAFT_92212</name>
</gene>
<reference evidence="12" key="1">
    <citation type="journal article" date="2012" name="Science">
        <title>The Paleozoic origin of enzymatic lignin decomposition reconstructed from 31 fungal genomes.</title>
        <authorList>
            <person name="Floudas D."/>
            <person name="Binder M."/>
            <person name="Riley R."/>
            <person name="Barry K."/>
            <person name="Blanchette R.A."/>
            <person name="Henrissat B."/>
            <person name="Martinez A.T."/>
            <person name="Otillar R."/>
            <person name="Spatafora J.W."/>
            <person name="Yadav J.S."/>
            <person name="Aerts A."/>
            <person name="Benoit I."/>
            <person name="Boyd A."/>
            <person name="Carlson A."/>
            <person name="Copeland A."/>
            <person name="Coutinho P.M."/>
            <person name="de Vries R.P."/>
            <person name="Ferreira P."/>
            <person name="Findley K."/>
            <person name="Foster B."/>
            <person name="Gaskell J."/>
            <person name="Glotzer D."/>
            <person name="Gorecki P."/>
            <person name="Heitman J."/>
            <person name="Hesse C."/>
            <person name="Hori C."/>
            <person name="Igarashi K."/>
            <person name="Jurgens J.A."/>
            <person name="Kallen N."/>
            <person name="Kersten P."/>
            <person name="Kohler A."/>
            <person name="Kuees U."/>
            <person name="Kumar T.K.A."/>
            <person name="Kuo A."/>
            <person name="LaButti K."/>
            <person name="Larrondo L.F."/>
            <person name="Lindquist E."/>
            <person name="Ling A."/>
            <person name="Lombard V."/>
            <person name="Lucas S."/>
            <person name="Lundell T."/>
            <person name="Martin R."/>
            <person name="McLaughlin D.J."/>
            <person name="Morgenstern I."/>
            <person name="Morin E."/>
            <person name="Murat C."/>
            <person name="Nagy L.G."/>
            <person name="Nolan M."/>
            <person name="Ohm R.A."/>
            <person name="Patyshakuliyeva A."/>
            <person name="Rokas A."/>
            <person name="Ruiz-Duenas F.J."/>
            <person name="Sabat G."/>
            <person name="Salamov A."/>
            <person name="Samejima M."/>
            <person name="Schmutz J."/>
            <person name="Slot J.C."/>
            <person name="St John F."/>
            <person name="Stenlid J."/>
            <person name="Sun H."/>
            <person name="Sun S."/>
            <person name="Syed K."/>
            <person name="Tsang A."/>
            <person name="Wiebenga A."/>
            <person name="Young D."/>
            <person name="Pisabarro A."/>
            <person name="Eastwood D.C."/>
            <person name="Martin F."/>
            <person name="Cullen D."/>
            <person name="Grigoriev I.V."/>
            <person name="Hibbett D.S."/>
        </authorList>
    </citation>
    <scope>NUCLEOTIDE SEQUENCE [LARGE SCALE GENOMIC DNA]</scope>
    <source>
        <strain evidence="12">TFB10046</strain>
    </source>
</reference>
<protein>
    <submittedName>
        <fullName evidence="11">NTF2-like protein</fullName>
    </submittedName>
</protein>
<feature type="region of interest" description="Disordered" evidence="8">
    <location>
        <begin position="1"/>
        <end position="96"/>
    </location>
</feature>
<feature type="domain" description="NTF2" evidence="9">
    <location>
        <begin position="303"/>
        <end position="480"/>
    </location>
</feature>
<organism evidence="11 12">
    <name type="scientific">Auricularia subglabra (strain TFB-10046 / SS5)</name>
    <name type="common">White-rot fungus</name>
    <name type="synonym">Auricularia delicata (strain TFB10046)</name>
    <dbReference type="NCBI Taxonomy" id="717982"/>
    <lineage>
        <taxon>Eukaryota</taxon>
        <taxon>Fungi</taxon>
        <taxon>Dikarya</taxon>
        <taxon>Basidiomycota</taxon>
        <taxon>Agaricomycotina</taxon>
        <taxon>Agaricomycetes</taxon>
        <taxon>Auriculariales</taxon>
        <taxon>Auriculariaceae</taxon>
        <taxon>Auricularia</taxon>
    </lineage>
</organism>
<dbReference type="InterPro" id="IPR032710">
    <property type="entry name" value="NTF2-like_dom_sf"/>
</dbReference>
<dbReference type="InterPro" id="IPR030217">
    <property type="entry name" value="NXF_fam"/>
</dbReference>
<evidence type="ECO:0000259" key="9">
    <source>
        <dbReference type="PROSITE" id="PS50177"/>
    </source>
</evidence>
<evidence type="ECO:0000256" key="2">
    <source>
        <dbReference type="ARBA" id="ARBA00009285"/>
    </source>
</evidence>
<dbReference type="GO" id="GO:0003723">
    <property type="term" value="F:RNA binding"/>
    <property type="evidence" value="ECO:0007669"/>
    <property type="project" value="TreeGrafter"/>
</dbReference>
<comment type="similarity">
    <text evidence="2">Belongs to the NXF family.</text>
</comment>
<dbReference type="Gene3D" id="3.10.450.50">
    <property type="match status" value="1"/>
</dbReference>
<evidence type="ECO:0000256" key="6">
    <source>
        <dbReference type="ARBA" id="ARBA00022816"/>
    </source>
</evidence>
<feature type="compositionally biased region" description="Polar residues" evidence="8">
    <location>
        <begin position="27"/>
        <end position="39"/>
    </location>
</feature>
<name>J0D0B1_AURST</name>
<dbReference type="InterPro" id="IPR018222">
    <property type="entry name" value="Nuclear_transport_factor_2_euk"/>
</dbReference>
<proteinExistence type="inferred from homology"/>
<dbReference type="InterPro" id="IPR005637">
    <property type="entry name" value="TAP_C_dom"/>
</dbReference>